<dbReference type="GO" id="GO:0000155">
    <property type="term" value="F:phosphorelay sensor kinase activity"/>
    <property type="evidence" value="ECO:0007669"/>
    <property type="project" value="InterPro"/>
</dbReference>
<keyword evidence="4" id="KW-1133">Transmembrane helix</keyword>
<dbReference type="InterPro" id="IPR011006">
    <property type="entry name" value="CheY-like_superfamily"/>
</dbReference>
<protein>
    <recommendedName>
        <fullName evidence="5">Response regulatory domain-containing protein</fullName>
    </recommendedName>
</protein>
<evidence type="ECO:0000259" key="5">
    <source>
        <dbReference type="PROSITE" id="PS50110"/>
    </source>
</evidence>
<keyword evidence="3" id="KW-0597">Phosphoprotein</keyword>
<comment type="caution">
    <text evidence="6">The sequence shown here is derived from an EMBL/GenBank/DDBJ whole genome shotgun (WGS) entry which is preliminary data.</text>
</comment>
<dbReference type="Pfam" id="PF02518">
    <property type="entry name" value="HATPase_c"/>
    <property type="match status" value="1"/>
</dbReference>
<dbReference type="AlphaFoldDB" id="A0AA36DSY8"/>
<dbReference type="CDD" id="cd17535">
    <property type="entry name" value="REC_NarL-like"/>
    <property type="match status" value="1"/>
</dbReference>
<feature type="modified residue" description="4-aspartylphosphate" evidence="3">
    <location>
        <position position="405"/>
    </location>
</feature>
<dbReference type="InterPro" id="IPR050482">
    <property type="entry name" value="Sensor_HK_TwoCompSys"/>
</dbReference>
<dbReference type="PANTHER" id="PTHR24421">
    <property type="entry name" value="NITRATE/NITRITE SENSOR PROTEIN NARX-RELATED"/>
    <property type="match status" value="1"/>
</dbReference>
<keyword evidence="4" id="KW-0812">Transmembrane</keyword>
<dbReference type="InterPro" id="IPR036890">
    <property type="entry name" value="HATPase_C_sf"/>
</dbReference>
<dbReference type="SMART" id="SM00448">
    <property type="entry name" value="REC"/>
    <property type="match status" value="1"/>
</dbReference>
<dbReference type="InterPro" id="IPR001789">
    <property type="entry name" value="Sig_transdc_resp-reg_receiver"/>
</dbReference>
<dbReference type="InterPro" id="IPR003594">
    <property type="entry name" value="HATPase_dom"/>
</dbReference>
<feature type="transmembrane region" description="Helical" evidence="4">
    <location>
        <begin position="129"/>
        <end position="149"/>
    </location>
</feature>
<feature type="transmembrane region" description="Helical" evidence="4">
    <location>
        <begin position="62"/>
        <end position="80"/>
    </location>
</feature>
<dbReference type="Gene3D" id="3.40.50.2300">
    <property type="match status" value="1"/>
</dbReference>
<feature type="transmembrane region" description="Helical" evidence="4">
    <location>
        <begin position="38"/>
        <end position="55"/>
    </location>
</feature>
<evidence type="ECO:0000313" key="7">
    <source>
        <dbReference type="Proteomes" id="UP001176961"/>
    </source>
</evidence>
<dbReference type="PROSITE" id="PS50110">
    <property type="entry name" value="RESPONSE_REGULATORY"/>
    <property type="match status" value="1"/>
</dbReference>
<dbReference type="SUPFAM" id="SSF55874">
    <property type="entry name" value="ATPase domain of HSP90 chaperone/DNA topoisomerase II/histidine kinase"/>
    <property type="match status" value="1"/>
</dbReference>
<dbReference type="InterPro" id="IPR058245">
    <property type="entry name" value="NreC/VraR/RcsB-like_REC"/>
</dbReference>
<evidence type="ECO:0000256" key="2">
    <source>
        <dbReference type="ARBA" id="ARBA00022777"/>
    </source>
</evidence>
<dbReference type="InterPro" id="IPR011712">
    <property type="entry name" value="Sig_transdc_His_kin_sub3_dim/P"/>
</dbReference>
<dbReference type="Pfam" id="PF00072">
    <property type="entry name" value="Response_reg"/>
    <property type="match status" value="1"/>
</dbReference>
<name>A0AA36DSY8_CYLNA</name>
<keyword evidence="4" id="KW-0472">Membrane</keyword>
<evidence type="ECO:0000256" key="4">
    <source>
        <dbReference type="SAM" id="Phobius"/>
    </source>
</evidence>
<dbReference type="Proteomes" id="UP001176961">
    <property type="component" value="Unassembled WGS sequence"/>
</dbReference>
<dbReference type="GO" id="GO:0046983">
    <property type="term" value="F:protein dimerization activity"/>
    <property type="evidence" value="ECO:0007669"/>
    <property type="project" value="InterPro"/>
</dbReference>
<dbReference type="Gene3D" id="3.30.565.10">
    <property type="entry name" value="Histidine kinase-like ATPase, C-terminal domain"/>
    <property type="match status" value="1"/>
</dbReference>
<keyword evidence="7" id="KW-1185">Reference proteome</keyword>
<dbReference type="PANTHER" id="PTHR24421:SF59">
    <property type="entry name" value="OXYGEN SENSOR HISTIDINE KINASE NREB"/>
    <property type="match status" value="1"/>
</dbReference>
<keyword evidence="2" id="KW-0418">Kinase</keyword>
<feature type="domain" description="Response regulatory" evidence="5">
    <location>
        <begin position="355"/>
        <end position="470"/>
    </location>
</feature>
<sequence length="487" mass="51961">MPSLLRHLSRPLSLAGLVTVLAVGLSFAVQRGEAAPSLLLLAGFLLLFVLHGWASMPSRVRAVAAVLQALLAIALVALQPRTGTAPVLLVVLVAQLAEHWPPRFVLGVALLANLAMYAVLRHSGFSQPLLVVLLYGGFQAFAALTAHYARSTALARDDLARVNADLLATRALLADSARDAERLRLARELHDVAGHKLTAMRLNLRALAADPALAGRDGLVLAEQLSGELLADIRQVVQSMRDDRGLDLATALHALAAPFPRPKLQLRIGEGVRVTDPLMAETVLRLVQEALTNAARHGNAGTVWLTINEEDSRLRIDIHDDGQRAERIREGNGIAGMRRHAADRMGAGMSGAAIRVALADDQALVRAGLRALLQGLGVEVVLEAEEGQALLDALLTQPVDVVLSDVRMPGLDGIEALRQLRARGDATPLLLLTTFDESDLLLRASEAGAQGFLLKDAAPADLREAIERVAAGETLLMPVSTEPVRAR</sequence>
<evidence type="ECO:0000313" key="6">
    <source>
        <dbReference type="EMBL" id="CAJ0592229.1"/>
    </source>
</evidence>
<dbReference type="GO" id="GO:0016020">
    <property type="term" value="C:membrane"/>
    <property type="evidence" value="ECO:0007669"/>
    <property type="project" value="InterPro"/>
</dbReference>
<organism evidence="6 7">
    <name type="scientific">Cylicocyclus nassatus</name>
    <name type="common">Nematode worm</name>
    <dbReference type="NCBI Taxonomy" id="53992"/>
    <lineage>
        <taxon>Eukaryota</taxon>
        <taxon>Metazoa</taxon>
        <taxon>Ecdysozoa</taxon>
        <taxon>Nematoda</taxon>
        <taxon>Chromadorea</taxon>
        <taxon>Rhabditida</taxon>
        <taxon>Rhabditina</taxon>
        <taxon>Rhabditomorpha</taxon>
        <taxon>Strongyloidea</taxon>
        <taxon>Strongylidae</taxon>
        <taxon>Cylicocyclus</taxon>
    </lineage>
</organism>
<reference evidence="6" key="1">
    <citation type="submission" date="2023-07" db="EMBL/GenBank/DDBJ databases">
        <authorList>
            <consortium name="CYATHOMIX"/>
        </authorList>
    </citation>
    <scope>NUCLEOTIDE SEQUENCE</scope>
    <source>
        <strain evidence="6">N/A</strain>
    </source>
</reference>
<feature type="transmembrane region" description="Helical" evidence="4">
    <location>
        <begin position="100"/>
        <end position="120"/>
    </location>
</feature>
<accession>A0AA36DSY8</accession>
<dbReference type="EMBL" id="CATQJL010000027">
    <property type="protein sequence ID" value="CAJ0592229.1"/>
    <property type="molecule type" value="Genomic_DNA"/>
</dbReference>
<evidence type="ECO:0000256" key="1">
    <source>
        <dbReference type="ARBA" id="ARBA00022679"/>
    </source>
</evidence>
<dbReference type="Pfam" id="PF07730">
    <property type="entry name" value="HisKA_3"/>
    <property type="match status" value="1"/>
</dbReference>
<keyword evidence="1" id="KW-0808">Transferase</keyword>
<evidence type="ECO:0000256" key="3">
    <source>
        <dbReference type="PROSITE-ProRule" id="PRU00169"/>
    </source>
</evidence>
<gene>
    <name evidence="6" type="ORF">CYNAS_LOCUS4212</name>
</gene>
<proteinExistence type="predicted"/>
<dbReference type="SUPFAM" id="SSF52172">
    <property type="entry name" value="CheY-like"/>
    <property type="match status" value="1"/>
</dbReference>
<dbReference type="Gene3D" id="1.20.5.1930">
    <property type="match status" value="1"/>
</dbReference>